<feature type="transmembrane region" description="Helical" evidence="5">
    <location>
        <begin position="255"/>
        <end position="271"/>
    </location>
</feature>
<feature type="domain" description="EamA" evidence="6">
    <location>
        <begin position="11"/>
        <end position="142"/>
    </location>
</feature>
<feature type="transmembrane region" description="Helical" evidence="5">
    <location>
        <begin position="187"/>
        <end position="208"/>
    </location>
</feature>
<evidence type="ECO:0000256" key="4">
    <source>
        <dbReference type="ARBA" id="ARBA00023136"/>
    </source>
</evidence>
<evidence type="ECO:0000313" key="7">
    <source>
        <dbReference type="EMBL" id="GLK73257.1"/>
    </source>
</evidence>
<dbReference type="PANTHER" id="PTHR32322">
    <property type="entry name" value="INNER MEMBRANE TRANSPORTER"/>
    <property type="match status" value="1"/>
</dbReference>
<reference evidence="7" key="1">
    <citation type="journal article" date="2014" name="Int. J. Syst. Evol. Microbiol.">
        <title>Complete genome sequence of Corynebacterium casei LMG S-19264T (=DSM 44701T), isolated from a smear-ripened cheese.</title>
        <authorList>
            <consortium name="US DOE Joint Genome Institute (JGI-PGF)"/>
            <person name="Walter F."/>
            <person name="Albersmeier A."/>
            <person name="Kalinowski J."/>
            <person name="Ruckert C."/>
        </authorList>
    </citation>
    <scope>NUCLEOTIDE SEQUENCE</scope>
    <source>
        <strain evidence="7">VKM B-2484</strain>
    </source>
</reference>
<dbReference type="Proteomes" id="UP001143370">
    <property type="component" value="Unassembled WGS sequence"/>
</dbReference>
<feature type="transmembrane region" description="Helical" evidence="5">
    <location>
        <begin position="128"/>
        <end position="147"/>
    </location>
</feature>
<comment type="subcellular location">
    <subcellularLocation>
        <location evidence="1">Membrane</location>
        <topology evidence="1">Multi-pass membrane protein</topology>
    </subcellularLocation>
</comment>
<dbReference type="GO" id="GO:0016020">
    <property type="term" value="C:membrane"/>
    <property type="evidence" value="ECO:0007669"/>
    <property type="project" value="UniProtKB-SubCell"/>
</dbReference>
<evidence type="ECO:0000256" key="1">
    <source>
        <dbReference type="ARBA" id="ARBA00004141"/>
    </source>
</evidence>
<organism evidence="7 8">
    <name type="scientific">Ancylobacter dichloromethanicus</name>
    <dbReference type="NCBI Taxonomy" id="518825"/>
    <lineage>
        <taxon>Bacteria</taxon>
        <taxon>Pseudomonadati</taxon>
        <taxon>Pseudomonadota</taxon>
        <taxon>Alphaproteobacteria</taxon>
        <taxon>Hyphomicrobiales</taxon>
        <taxon>Xanthobacteraceae</taxon>
        <taxon>Ancylobacter</taxon>
    </lineage>
</organism>
<keyword evidence="4 5" id="KW-0472">Membrane</keyword>
<evidence type="ECO:0000256" key="2">
    <source>
        <dbReference type="ARBA" id="ARBA00022692"/>
    </source>
</evidence>
<keyword evidence="8" id="KW-1185">Reference proteome</keyword>
<proteinExistence type="predicted"/>
<feature type="transmembrane region" description="Helical" evidence="5">
    <location>
        <begin position="159"/>
        <end position="178"/>
    </location>
</feature>
<accession>A0A9W6N0Q7</accession>
<keyword evidence="2 5" id="KW-0812">Transmembrane</keyword>
<sequence length="303" mass="31105">MEKPRLAVELALLLLLSTLWGASYSFIKIGVETIPPLSFIAARTALAGAVLYAVLRGRGLRLPAGRAMWRAFLIQACLNSAVPFTLIAWAETRLGAGLAVILNATTPIFAFAMAALSGRHPSGGALRLVGVACGLLGTGLVVGTEALNAEAFATPGALLAPLAILLATACYAGAALFGTRFAGLDPVLPACGSLLCGTVLLAPLALVVDRPWQLAPSPASLAALLALALASTAAAFVLYFRLLRTLGPVGATAQAYLRVPIGVGISVAFLGEALAPTVWLGLIAVVIGVAAMTLPRVWPVRRR</sequence>
<feature type="transmembrane region" description="Helical" evidence="5">
    <location>
        <begin position="67"/>
        <end position="90"/>
    </location>
</feature>
<feature type="transmembrane region" description="Helical" evidence="5">
    <location>
        <begin position="277"/>
        <end position="298"/>
    </location>
</feature>
<dbReference type="RefSeq" id="WP_213373383.1">
    <property type="nucleotide sequence ID" value="NZ_BSFJ01000025.1"/>
</dbReference>
<dbReference type="AlphaFoldDB" id="A0A9W6N0Q7"/>
<dbReference type="InterPro" id="IPR050638">
    <property type="entry name" value="AA-Vitamin_Transporters"/>
</dbReference>
<evidence type="ECO:0000256" key="3">
    <source>
        <dbReference type="ARBA" id="ARBA00022989"/>
    </source>
</evidence>
<dbReference type="InterPro" id="IPR000620">
    <property type="entry name" value="EamA_dom"/>
</dbReference>
<feature type="transmembrane region" description="Helical" evidence="5">
    <location>
        <begin position="96"/>
        <end position="116"/>
    </location>
</feature>
<reference evidence="7" key="2">
    <citation type="submission" date="2023-01" db="EMBL/GenBank/DDBJ databases">
        <authorList>
            <person name="Sun Q."/>
            <person name="Evtushenko L."/>
        </authorList>
    </citation>
    <scope>NUCLEOTIDE SEQUENCE</scope>
    <source>
        <strain evidence="7">VKM B-2484</strain>
    </source>
</reference>
<dbReference type="InterPro" id="IPR037185">
    <property type="entry name" value="EmrE-like"/>
</dbReference>
<feature type="transmembrane region" description="Helical" evidence="5">
    <location>
        <begin position="220"/>
        <end position="243"/>
    </location>
</feature>
<dbReference type="EMBL" id="BSFJ01000025">
    <property type="protein sequence ID" value="GLK73257.1"/>
    <property type="molecule type" value="Genomic_DNA"/>
</dbReference>
<dbReference type="SUPFAM" id="SSF103481">
    <property type="entry name" value="Multidrug resistance efflux transporter EmrE"/>
    <property type="match status" value="2"/>
</dbReference>
<comment type="caution">
    <text evidence="7">The sequence shown here is derived from an EMBL/GenBank/DDBJ whole genome shotgun (WGS) entry which is preliminary data.</text>
</comment>
<evidence type="ECO:0000313" key="8">
    <source>
        <dbReference type="Proteomes" id="UP001143370"/>
    </source>
</evidence>
<keyword evidence="3 5" id="KW-1133">Transmembrane helix</keyword>
<evidence type="ECO:0000259" key="6">
    <source>
        <dbReference type="Pfam" id="PF00892"/>
    </source>
</evidence>
<protein>
    <submittedName>
        <fullName evidence="7">Membrane protein</fullName>
    </submittedName>
</protein>
<name>A0A9W6N0Q7_9HYPH</name>
<feature type="domain" description="EamA" evidence="6">
    <location>
        <begin position="161"/>
        <end position="293"/>
    </location>
</feature>
<evidence type="ECO:0000256" key="5">
    <source>
        <dbReference type="SAM" id="Phobius"/>
    </source>
</evidence>
<dbReference type="PANTHER" id="PTHR32322:SF9">
    <property type="entry name" value="AMINO-ACID METABOLITE EFFLUX PUMP-RELATED"/>
    <property type="match status" value="1"/>
</dbReference>
<gene>
    <name evidence="7" type="ORF">GCM10017643_33740</name>
</gene>
<feature type="transmembrane region" description="Helical" evidence="5">
    <location>
        <begin position="37"/>
        <end position="55"/>
    </location>
</feature>
<dbReference type="Pfam" id="PF00892">
    <property type="entry name" value="EamA"/>
    <property type="match status" value="2"/>
</dbReference>